<organism evidence="1 2">
    <name type="scientific">Acinetobacter nematophilus</name>
    <dbReference type="NCBI Taxonomy" id="2994642"/>
    <lineage>
        <taxon>Bacteria</taxon>
        <taxon>Pseudomonadati</taxon>
        <taxon>Pseudomonadota</taxon>
        <taxon>Gammaproteobacteria</taxon>
        <taxon>Moraxellales</taxon>
        <taxon>Moraxellaceae</taxon>
        <taxon>Acinetobacter</taxon>
    </lineage>
</organism>
<proteinExistence type="predicted"/>
<keyword evidence="2" id="KW-1185">Reference proteome</keyword>
<accession>A0A9X3DSE3</accession>
<protein>
    <submittedName>
        <fullName evidence="1">Uncharacterized protein</fullName>
    </submittedName>
</protein>
<name>A0A9X3DSE3_9GAMM</name>
<evidence type="ECO:0000313" key="2">
    <source>
        <dbReference type="Proteomes" id="UP001146019"/>
    </source>
</evidence>
<gene>
    <name evidence="1" type="ORF">OSH00_00645</name>
</gene>
<dbReference type="EMBL" id="JAPKMY010000001">
    <property type="protein sequence ID" value="MCX5466256.1"/>
    <property type="molecule type" value="Genomic_DNA"/>
</dbReference>
<dbReference type="Proteomes" id="UP001146019">
    <property type="component" value="Unassembled WGS sequence"/>
</dbReference>
<sequence length="177" mass="19568">MVFPQKITAGLTLKHIINLTAYPASLWAVKAYLRGPSSIDISAEKDGNLHVLNVSADVTKNYKSGYYGFSLRAVNNYGEVEEIEAGSVEVITDLAAVTGQVDTRSHAKKTLEALEAVIEGRASLDQERYRLNNRELFRTPLDTLIKLRNQYRAEVSREIAKASGKSIFGKVVRVKLG</sequence>
<evidence type="ECO:0000313" key="1">
    <source>
        <dbReference type="EMBL" id="MCX5466256.1"/>
    </source>
</evidence>
<dbReference type="AlphaFoldDB" id="A0A9X3DSE3"/>
<comment type="caution">
    <text evidence="1">The sequence shown here is derived from an EMBL/GenBank/DDBJ whole genome shotgun (WGS) entry which is preliminary data.</text>
</comment>
<reference evidence="1" key="1">
    <citation type="submission" date="2022-11" db="EMBL/GenBank/DDBJ databases">
        <title>Biodiversity and phylogenetic relationships of bacteria.</title>
        <authorList>
            <person name="Machado R.A.R."/>
            <person name="Bhat A."/>
            <person name="Loulou A."/>
            <person name="Kallel S."/>
        </authorList>
    </citation>
    <scope>NUCLEOTIDE SEQUENCE</scope>
    <source>
        <strain evidence="1">A-IN1</strain>
    </source>
</reference>
<dbReference type="RefSeq" id="WP_266128810.1">
    <property type="nucleotide sequence ID" value="NZ_JAPKMY010000001.1"/>
</dbReference>